<evidence type="ECO:0000313" key="1">
    <source>
        <dbReference type="EMBL" id="SSW66973.1"/>
    </source>
</evidence>
<gene>
    <name evidence="1" type="ORF">AGI3411_02853</name>
</gene>
<organism evidence="1 2">
    <name type="scientific">Achromobacter agilis</name>
    <dbReference type="NCBI Taxonomy" id="1353888"/>
    <lineage>
        <taxon>Bacteria</taxon>
        <taxon>Pseudomonadati</taxon>
        <taxon>Pseudomonadota</taxon>
        <taxon>Betaproteobacteria</taxon>
        <taxon>Burkholderiales</taxon>
        <taxon>Alcaligenaceae</taxon>
        <taxon>Achromobacter</taxon>
    </lineage>
</organism>
<proteinExistence type="predicted"/>
<sequence length="202" mass="22113">MMPPMRLQPIIVPGWKNSGPEHWQSRWTALLPLAVRIEQRDWENPVAPEWVATLAAEVDRARNPVLLIAHSLGCLVSAALPVPLRAKVAGALLVAPADVERADAPGCLRGFAPVPRQSLPYQSVVVASDNDPYCRLERARAFANDWGSRIVILSDAGHINADSGLGDWPQGLKLLGALRRRASWRIPTPAKRIPPIPLYDPS</sequence>
<reference evidence="1 2" key="1">
    <citation type="submission" date="2018-07" db="EMBL/GenBank/DDBJ databases">
        <authorList>
            <person name="Peeters C."/>
        </authorList>
    </citation>
    <scope>NUCLEOTIDE SEQUENCE [LARGE SCALE GENOMIC DNA]</scope>
    <source>
        <strain evidence="1 2">LMG 3411</strain>
    </source>
</reference>
<dbReference type="AlphaFoldDB" id="A0A446CGP0"/>
<dbReference type="EMBL" id="UFQB01000010">
    <property type="protein sequence ID" value="SSW66973.1"/>
    <property type="molecule type" value="Genomic_DNA"/>
</dbReference>
<evidence type="ECO:0000313" key="2">
    <source>
        <dbReference type="Proteomes" id="UP000289184"/>
    </source>
</evidence>
<dbReference type="Proteomes" id="UP000289184">
    <property type="component" value="Unassembled WGS sequence"/>
</dbReference>
<dbReference type="GO" id="GO:0016787">
    <property type="term" value="F:hydrolase activity"/>
    <property type="evidence" value="ECO:0007669"/>
    <property type="project" value="InterPro"/>
</dbReference>
<name>A0A446CGP0_9BURK</name>
<dbReference type="InterPro" id="IPR029058">
    <property type="entry name" value="AB_hydrolase_fold"/>
</dbReference>
<dbReference type="InterPro" id="IPR010662">
    <property type="entry name" value="RBBP9/YdeN"/>
</dbReference>
<protein>
    <recommendedName>
        <fullName evidence="3">Alpha/beta hydrolase</fullName>
    </recommendedName>
</protein>
<accession>A0A446CGP0</accession>
<dbReference type="SUPFAM" id="SSF53474">
    <property type="entry name" value="alpha/beta-Hydrolases"/>
    <property type="match status" value="1"/>
</dbReference>
<dbReference type="Gene3D" id="3.40.50.1820">
    <property type="entry name" value="alpha/beta hydrolase"/>
    <property type="match status" value="1"/>
</dbReference>
<evidence type="ECO:0008006" key="3">
    <source>
        <dbReference type="Google" id="ProtNLM"/>
    </source>
</evidence>
<dbReference type="Pfam" id="PF06821">
    <property type="entry name" value="Ser_hydrolase"/>
    <property type="match status" value="1"/>
</dbReference>
<keyword evidence="2" id="KW-1185">Reference proteome</keyword>